<feature type="compositionally biased region" description="Low complexity" evidence="2">
    <location>
        <begin position="221"/>
        <end position="235"/>
    </location>
</feature>
<dbReference type="GO" id="GO:0072318">
    <property type="term" value="P:clathrin coat disassembly"/>
    <property type="evidence" value="ECO:0007669"/>
    <property type="project" value="TreeGrafter"/>
</dbReference>
<dbReference type="STRING" id="5288.A0A5C5FT53"/>
<feature type="compositionally biased region" description="Low complexity" evidence="2">
    <location>
        <begin position="246"/>
        <end position="255"/>
    </location>
</feature>
<accession>A0A5C5FT53</accession>
<feature type="compositionally biased region" description="Gly residues" evidence="2">
    <location>
        <begin position="476"/>
        <end position="500"/>
    </location>
</feature>
<feature type="region of interest" description="Disordered" evidence="2">
    <location>
        <begin position="332"/>
        <end position="428"/>
    </location>
</feature>
<feature type="compositionally biased region" description="Low complexity" evidence="2">
    <location>
        <begin position="148"/>
        <end position="172"/>
    </location>
</feature>
<dbReference type="Gene3D" id="1.10.287.110">
    <property type="entry name" value="DnaJ domain"/>
    <property type="match status" value="1"/>
</dbReference>
<feature type="compositionally biased region" description="Basic and acidic residues" evidence="2">
    <location>
        <begin position="346"/>
        <end position="358"/>
    </location>
</feature>
<dbReference type="GO" id="GO:0005737">
    <property type="term" value="C:cytoplasm"/>
    <property type="evidence" value="ECO:0007669"/>
    <property type="project" value="TreeGrafter"/>
</dbReference>
<feature type="compositionally biased region" description="Low complexity" evidence="2">
    <location>
        <begin position="544"/>
        <end position="553"/>
    </location>
</feature>
<proteinExistence type="predicted"/>
<dbReference type="InterPro" id="IPR036869">
    <property type="entry name" value="J_dom_sf"/>
</dbReference>
<evidence type="ECO:0000313" key="4">
    <source>
        <dbReference type="Proteomes" id="UP000311382"/>
    </source>
</evidence>
<dbReference type="GO" id="GO:0031982">
    <property type="term" value="C:vesicle"/>
    <property type="evidence" value="ECO:0007669"/>
    <property type="project" value="TreeGrafter"/>
</dbReference>
<dbReference type="Proteomes" id="UP000311382">
    <property type="component" value="Unassembled WGS sequence"/>
</dbReference>
<gene>
    <name evidence="3" type="ORF">DMC30DRAFT_440657</name>
</gene>
<evidence type="ECO:0000256" key="1">
    <source>
        <dbReference type="PROSITE-ProRule" id="PRU00339"/>
    </source>
</evidence>
<evidence type="ECO:0000256" key="2">
    <source>
        <dbReference type="SAM" id="MobiDB-lite"/>
    </source>
</evidence>
<protein>
    <submittedName>
        <fullName evidence="3">Putative ER organization and biogenesis-related protein</fullName>
    </submittedName>
</protein>
<feature type="region of interest" description="Disordered" evidence="2">
    <location>
        <begin position="472"/>
        <end position="668"/>
    </location>
</feature>
<keyword evidence="4" id="KW-1185">Reference proteome</keyword>
<feature type="repeat" description="TPR" evidence="1">
    <location>
        <begin position="657"/>
        <end position="690"/>
    </location>
</feature>
<dbReference type="GO" id="GO:0072583">
    <property type="term" value="P:clathrin-dependent endocytosis"/>
    <property type="evidence" value="ECO:0007669"/>
    <property type="project" value="TreeGrafter"/>
</dbReference>
<dbReference type="SUPFAM" id="SSF48452">
    <property type="entry name" value="TPR-like"/>
    <property type="match status" value="1"/>
</dbReference>
<dbReference type="GO" id="GO:0030276">
    <property type="term" value="F:clathrin binding"/>
    <property type="evidence" value="ECO:0007669"/>
    <property type="project" value="TreeGrafter"/>
</dbReference>
<name>A0A5C5FT53_9BASI</name>
<feature type="compositionally biased region" description="Polar residues" evidence="2">
    <location>
        <begin position="652"/>
        <end position="662"/>
    </location>
</feature>
<feature type="compositionally biased region" description="Pro residues" evidence="2">
    <location>
        <begin position="256"/>
        <end position="266"/>
    </location>
</feature>
<feature type="compositionally biased region" description="Gly residues" evidence="2">
    <location>
        <begin position="120"/>
        <end position="133"/>
    </location>
</feature>
<comment type="caution">
    <text evidence="3">The sequence shown here is derived from an EMBL/GenBank/DDBJ whole genome shotgun (WGS) entry which is preliminary data.</text>
</comment>
<keyword evidence="1" id="KW-0802">TPR repeat</keyword>
<dbReference type="PANTHER" id="PTHR23172">
    <property type="entry name" value="AUXILIN/CYCLIN G-ASSOCIATED KINASE-RELATED"/>
    <property type="match status" value="1"/>
</dbReference>
<dbReference type="Gene3D" id="1.25.40.10">
    <property type="entry name" value="Tetratricopeptide repeat domain"/>
    <property type="match status" value="1"/>
</dbReference>
<dbReference type="EMBL" id="SOZI01000077">
    <property type="protein sequence ID" value="TNY20077.1"/>
    <property type="molecule type" value="Genomic_DNA"/>
</dbReference>
<dbReference type="SUPFAM" id="SSF46565">
    <property type="entry name" value="Chaperone J-domain"/>
    <property type="match status" value="1"/>
</dbReference>
<evidence type="ECO:0000313" key="3">
    <source>
        <dbReference type="EMBL" id="TNY20077.1"/>
    </source>
</evidence>
<dbReference type="PROSITE" id="PS50005">
    <property type="entry name" value="TPR"/>
    <property type="match status" value="1"/>
</dbReference>
<dbReference type="InterPro" id="IPR019734">
    <property type="entry name" value="TPR_rpt"/>
</dbReference>
<feature type="compositionally biased region" description="Polar residues" evidence="2">
    <location>
        <begin position="10"/>
        <end position="23"/>
    </location>
</feature>
<feature type="compositionally biased region" description="Low complexity" evidence="2">
    <location>
        <begin position="611"/>
        <end position="629"/>
    </location>
</feature>
<dbReference type="PANTHER" id="PTHR23172:SF19">
    <property type="entry name" value="J DOMAIN-CONTAINING PROTEIN"/>
    <property type="match status" value="1"/>
</dbReference>
<dbReference type="SUPFAM" id="SSF46934">
    <property type="entry name" value="UBA-like"/>
    <property type="match status" value="1"/>
</dbReference>
<feature type="region of interest" description="Disordered" evidence="2">
    <location>
        <begin position="819"/>
        <end position="887"/>
    </location>
</feature>
<feature type="compositionally biased region" description="Low complexity" evidence="2">
    <location>
        <begin position="39"/>
        <end position="75"/>
    </location>
</feature>
<feature type="compositionally biased region" description="Pro residues" evidence="2">
    <location>
        <begin position="196"/>
        <end position="209"/>
    </location>
</feature>
<feature type="compositionally biased region" description="Pro residues" evidence="2">
    <location>
        <begin position="273"/>
        <end position="288"/>
    </location>
</feature>
<dbReference type="InterPro" id="IPR011990">
    <property type="entry name" value="TPR-like_helical_dom_sf"/>
</dbReference>
<dbReference type="Gene3D" id="1.10.8.10">
    <property type="entry name" value="DNA helicase RuvA subunit, C-terminal domain"/>
    <property type="match status" value="1"/>
</dbReference>
<feature type="region of interest" description="Disordered" evidence="2">
    <location>
        <begin position="1"/>
        <end position="176"/>
    </location>
</feature>
<feature type="compositionally biased region" description="Low complexity" evidence="2">
    <location>
        <begin position="871"/>
        <end position="881"/>
    </location>
</feature>
<organism evidence="3 4">
    <name type="scientific">Rhodotorula diobovata</name>
    <dbReference type="NCBI Taxonomy" id="5288"/>
    <lineage>
        <taxon>Eukaryota</taxon>
        <taxon>Fungi</taxon>
        <taxon>Dikarya</taxon>
        <taxon>Basidiomycota</taxon>
        <taxon>Pucciniomycotina</taxon>
        <taxon>Microbotryomycetes</taxon>
        <taxon>Sporidiobolales</taxon>
        <taxon>Sporidiobolaceae</taxon>
        <taxon>Rhodotorula</taxon>
    </lineage>
</organism>
<dbReference type="SMART" id="SM00028">
    <property type="entry name" value="TPR"/>
    <property type="match status" value="3"/>
</dbReference>
<dbReference type="OrthoDB" id="1717591at2759"/>
<feature type="region of interest" description="Disordered" evidence="2">
    <location>
        <begin position="191"/>
        <end position="297"/>
    </location>
</feature>
<reference evidence="3 4" key="1">
    <citation type="submission" date="2019-03" db="EMBL/GenBank/DDBJ databases">
        <title>Rhodosporidium diobovatum UCD-FST 08-225 genome sequencing, assembly, and annotation.</title>
        <authorList>
            <person name="Fakankun I.U."/>
            <person name="Fristensky B."/>
            <person name="Levin D.B."/>
        </authorList>
    </citation>
    <scope>NUCLEOTIDE SEQUENCE [LARGE SCALE GENOMIC DNA]</scope>
    <source>
        <strain evidence="3 4">UCD-FST 08-225</strain>
    </source>
</reference>
<dbReference type="InterPro" id="IPR009060">
    <property type="entry name" value="UBA-like_sf"/>
</dbReference>
<dbReference type="CDD" id="cd14270">
    <property type="entry name" value="UBA"/>
    <property type="match status" value="1"/>
</dbReference>
<feature type="compositionally biased region" description="Low complexity" evidence="2">
    <location>
        <begin position="833"/>
        <end position="853"/>
    </location>
</feature>
<sequence>MDDLLDLDFASSSKQPPAQQGLNPQARYGRGRTAFDYLAQATSAPVPTAPARTPTPNQQRAAAAAPEPQGAAGDAFSSLFGTSASQPPANNAAPLSMQERLQRDSAAKIGGFEGSHASGGSLGGSAPAGGVGGSRAPSAPLQPTQRVASPSSSSLLSPTSRTASPANAASLAPPAPAKTADVWDFDLLSTAVPAKSPSPTPSAAAPPPAAADDPFDLGFDAPVSSAKPPNAAPAPTDDFDLLDAFATPAASRPSASPAPAPAPAPAPSRGAPRPSPSPAPTSASPPPHILGQLVEMGFPPEGASAALVASRRAADGAWDLDAALEVLVNAQQRDGGGDADEWGEEDNVRIGRRRSWERDADEDEERERRVQAAAAARRRDEARRRNTPAGAAPDADVLAPRTANRVRRDGDAASASAPQDPVELAREQAKVLQEQAGEMLAHAQKLGFSMFKSANAYWGEGKKALAKKLEEQKRAGGAGAGAGAAGEGAGRGAQGAGGANGRPKWWTEEMEREEQEGRAAAAGGKGKGRGEAPSFRDDDDEVTPAQPFAAAPPAQRPPRVEQEATPPANEYRSPFRRGKAPAPAPAPCPPAVAEVDLLSGAPAAVPPRSTPSPSLAASRGSAPPSRASPSPTPTPTPRRAASTRAQVPVSPSALSTAQSHKSTGNEHFKLGRFGEATAAYTRALDALPDRWLGRVPLLNNRAQARLRSGEEKAAAEDCAEAVGILVGGGAGEGGGEPDLAALEADSAALPLEVGALYPGAPLDLKDQLGKALGRRAKAFEALEKWGAAREDWERVLRFGDEAVSRGAGGAKMVSDGVGRCRKMLDPAPPPAPRAAAPSSSSSTASSARPAASRPRPRPTAPVQGSGEAVRALQAQQAAAAAEDNERHELKDAVDARIAAWKGGKETNLRALIASLDTVLWPELGWKTVGMHELISEGQLKVRYVRAIAKLHPDKLNVSNTTVEQRMVAALVFAALNEAWNAKK</sequence>
<dbReference type="AlphaFoldDB" id="A0A5C5FT53"/>